<keyword evidence="1" id="KW-0378">Hydrolase</keyword>
<dbReference type="Proteomes" id="UP000663292">
    <property type="component" value="Chromosome"/>
</dbReference>
<dbReference type="AlphaFoldDB" id="A0A897NYY4"/>
<dbReference type="GeneID" id="68858399"/>
<dbReference type="Pfam" id="PF00756">
    <property type="entry name" value="Esterase"/>
    <property type="match status" value="1"/>
</dbReference>
<evidence type="ECO:0000313" key="2">
    <source>
        <dbReference type="Proteomes" id="UP000663292"/>
    </source>
</evidence>
<dbReference type="GO" id="GO:0016787">
    <property type="term" value="F:hydrolase activity"/>
    <property type="evidence" value="ECO:0007669"/>
    <property type="project" value="UniProtKB-KW"/>
</dbReference>
<dbReference type="SUPFAM" id="SSF53474">
    <property type="entry name" value="alpha/beta-Hydrolases"/>
    <property type="match status" value="1"/>
</dbReference>
<dbReference type="EMBL" id="CP064791">
    <property type="protein sequence ID" value="QSG15286.1"/>
    <property type="molecule type" value="Genomic_DNA"/>
</dbReference>
<dbReference type="InterPro" id="IPR029058">
    <property type="entry name" value="AB_hydrolase_fold"/>
</dbReference>
<dbReference type="PANTHER" id="PTHR48098">
    <property type="entry name" value="ENTEROCHELIN ESTERASE-RELATED"/>
    <property type="match status" value="1"/>
</dbReference>
<accession>A0A897NYY4</accession>
<dbReference type="PANTHER" id="PTHR48098:SF6">
    <property type="entry name" value="FERRI-BACILLIBACTIN ESTERASE BESA"/>
    <property type="match status" value="1"/>
</dbReference>
<dbReference type="Gene3D" id="3.40.50.1820">
    <property type="entry name" value="alpha/beta hydrolase"/>
    <property type="match status" value="1"/>
</dbReference>
<protein>
    <submittedName>
        <fullName evidence="1">Putative hydrolase of the alpha/beta superfamily</fullName>
    </submittedName>
</protein>
<reference evidence="1 2" key="1">
    <citation type="submission" date="2020-11" db="EMBL/GenBank/DDBJ databases">
        <title>Carbohydrate-dependent, anaerobic sulfur respiration: A novel catabolism in halophilic archaea.</title>
        <authorList>
            <person name="Sorokin D.Y."/>
            <person name="Messina E."/>
            <person name="Smedile F."/>
            <person name="La Cono V."/>
            <person name="Hallsworth J.E."/>
            <person name="Yakimov M.M."/>
        </authorList>
    </citation>
    <scope>NUCLEOTIDE SEQUENCE [LARGE SCALE GENOMIC DNA]</scope>
    <source>
        <strain evidence="1 2">HSR-Est</strain>
    </source>
</reference>
<keyword evidence="2" id="KW-1185">Reference proteome</keyword>
<name>A0A897NYY4_9EURY</name>
<gene>
    <name evidence="1" type="ORF">HSEST_1764</name>
</gene>
<organism evidence="1 2">
    <name type="scientific">Halapricum desulfuricans</name>
    <dbReference type="NCBI Taxonomy" id="2841257"/>
    <lineage>
        <taxon>Archaea</taxon>
        <taxon>Methanobacteriati</taxon>
        <taxon>Methanobacteriota</taxon>
        <taxon>Stenosarchaea group</taxon>
        <taxon>Halobacteria</taxon>
        <taxon>Halobacteriales</taxon>
        <taxon>Haloarculaceae</taxon>
        <taxon>Halapricum</taxon>
    </lineage>
</organism>
<sequence length="277" mass="30817">MVSPSWHQYESDEGSTVVGDLRVSDPIEAAHLDVERELLAYLPPSYESSDRQYPVVYMHDGQNLFDEATSYDGEWRVDETMTELAKEGTEAIVIGIPNAEDERPIEYAPFYDPVEVPDDANLPREDIEPLGDAYTDWLLDTVCPAVESAFRTSSKRGVVGSSMGGLISLYSFFRDPEAFAFVGAMSPAVSGPWHGIQEFIETAGHVDGRIYVDVGGAEFADDPDQSAQFEEGVKQLVETLEAIGYADELQYVYDADAVHHESEWARRFPEAIRFLLG</sequence>
<proteinExistence type="predicted"/>
<evidence type="ECO:0000313" key="1">
    <source>
        <dbReference type="EMBL" id="QSG15286.1"/>
    </source>
</evidence>
<dbReference type="InterPro" id="IPR050583">
    <property type="entry name" value="Mycobacterial_A85_antigen"/>
</dbReference>
<dbReference type="RefSeq" id="WP_229120564.1">
    <property type="nucleotide sequence ID" value="NZ_CP064791.1"/>
</dbReference>
<dbReference type="InterPro" id="IPR000801">
    <property type="entry name" value="Esterase-like"/>
</dbReference>